<evidence type="ECO:0000256" key="5">
    <source>
        <dbReference type="ARBA" id="ARBA00022764"/>
    </source>
</evidence>
<keyword evidence="3" id="KW-0813">Transport</keyword>
<dbReference type="EMBL" id="JAUFPN010000187">
    <property type="protein sequence ID" value="MDN3567196.1"/>
    <property type="molecule type" value="Genomic_DNA"/>
</dbReference>
<dbReference type="PANTHER" id="PTHR30368">
    <property type="entry name" value="SULFATE-BINDING PROTEIN"/>
    <property type="match status" value="1"/>
</dbReference>
<evidence type="ECO:0000313" key="7">
    <source>
        <dbReference type="Proteomes" id="UP001529369"/>
    </source>
</evidence>
<dbReference type="InterPro" id="IPR034408">
    <property type="entry name" value="Sulphate/thiosulphate_BS"/>
</dbReference>
<organism evidence="6 7">
    <name type="scientific">Paeniroseomonas aquatica</name>
    <dbReference type="NCBI Taxonomy" id="373043"/>
    <lineage>
        <taxon>Bacteria</taxon>
        <taxon>Pseudomonadati</taxon>
        <taxon>Pseudomonadota</taxon>
        <taxon>Alphaproteobacteria</taxon>
        <taxon>Acetobacterales</taxon>
        <taxon>Acetobacteraceae</taxon>
        <taxon>Paeniroseomonas</taxon>
    </lineage>
</organism>
<comment type="subcellular location">
    <subcellularLocation>
        <location evidence="1">Periplasm</location>
    </subcellularLocation>
</comment>
<dbReference type="SUPFAM" id="SSF53850">
    <property type="entry name" value="Periplasmic binding protein-like II"/>
    <property type="match status" value="1"/>
</dbReference>
<comment type="similarity">
    <text evidence="2">Belongs to the prokaryotic sulfate-binding protein family.</text>
</comment>
<evidence type="ECO:0000313" key="6">
    <source>
        <dbReference type="EMBL" id="MDN3567196.1"/>
    </source>
</evidence>
<dbReference type="NCBIfam" id="TIGR00971">
    <property type="entry name" value="3a0106s03"/>
    <property type="match status" value="1"/>
</dbReference>
<dbReference type="NCBIfam" id="NF008022">
    <property type="entry name" value="PRK10752.1"/>
    <property type="match status" value="1"/>
</dbReference>
<name>A0ABT8ACL8_9PROT</name>
<protein>
    <submittedName>
        <fullName evidence="6">Sulfate ABC transporter substrate-binding protein</fullName>
    </submittedName>
</protein>
<accession>A0ABT8ACL8</accession>
<dbReference type="NCBIfam" id="NF008106">
    <property type="entry name" value="PRK10852.1"/>
    <property type="match status" value="1"/>
</dbReference>
<evidence type="ECO:0000256" key="4">
    <source>
        <dbReference type="ARBA" id="ARBA00022729"/>
    </source>
</evidence>
<gene>
    <name evidence="6" type="ORF">QWZ14_22685</name>
</gene>
<evidence type="ECO:0000256" key="2">
    <source>
        <dbReference type="ARBA" id="ARBA00006099"/>
    </source>
</evidence>
<dbReference type="Pfam" id="PF13531">
    <property type="entry name" value="SBP_bac_11"/>
    <property type="match status" value="1"/>
</dbReference>
<dbReference type="Proteomes" id="UP001529369">
    <property type="component" value="Unassembled WGS sequence"/>
</dbReference>
<dbReference type="CDD" id="cd01005">
    <property type="entry name" value="PBP2_CysP"/>
    <property type="match status" value="1"/>
</dbReference>
<evidence type="ECO:0000256" key="1">
    <source>
        <dbReference type="ARBA" id="ARBA00004418"/>
    </source>
</evidence>
<dbReference type="InterPro" id="IPR005669">
    <property type="entry name" value="Thiosulph/SO4-bd"/>
</dbReference>
<dbReference type="Gene3D" id="3.40.190.10">
    <property type="entry name" value="Periplasmic binding protein-like II"/>
    <property type="match status" value="2"/>
</dbReference>
<evidence type="ECO:0000256" key="3">
    <source>
        <dbReference type="ARBA" id="ARBA00022448"/>
    </source>
</evidence>
<comment type="caution">
    <text evidence="6">The sequence shown here is derived from an EMBL/GenBank/DDBJ whole genome shotgun (WGS) entry which is preliminary data.</text>
</comment>
<dbReference type="RefSeq" id="WP_290319214.1">
    <property type="nucleotide sequence ID" value="NZ_JAUFPN010000187.1"/>
</dbReference>
<keyword evidence="7" id="KW-1185">Reference proteome</keyword>
<dbReference type="PANTHER" id="PTHR30368:SF2">
    <property type="entry name" value="SULFATE-BINDING PROTEIN"/>
    <property type="match status" value="1"/>
</dbReference>
<reference evidence="7" key="1">
    <citation type="journal article" date="2019" name="Int. J. Syst. Evol. Microbiol.">
        <title>The Global Catalogue of Microorganisms (GCM) 10K type strain sequencing project: providing services to taxonomists for standard genome sequencing and annotation.</title>
        <authorList>
            <consortium name="The Broad Institute Genomics Platform"/>
            <consortium name="The Broad Institute Genome Sequencing Center for Infectious Disease"/>
            <person name="Wu L."/>
            <person name="Ma J."/>
        </authorList>
    </citation>
    <scope>NUCLEOTIDE SEQUENCE [LARGE SCALE GENOMIC DNA]</scope>
    <source>
        <strain evidence="7">CECT 7131</strain>
    </source>
</reference>
<proteinExistence type="inferred from homology"/>
<keyword evidence="5" id="KW-0574">Periplasm</keyword>
<sequence length="340" mass="36439">MPASLGRRSLPGLVLGAAAPLGAARAQPAGQLLNVSYDPTREFYRDYNAAFLAHRKAAGHAEALRLSTSHGGSGRQARAVIDGLQADVVTLALAYDIDEIAGRGLIAADWQQRLPHNSAPCTSTIVFLVRQGNPKGLRDWGDLVQPGVGVITPNPKTSGGARWNYLAAWAWARRQPGGSDATAADYLGRLLRRVPVLDTGARGATTSFVQRAQGDVLLAWENEAHLAFAEFGAGRFDIVYPSLSILAEPPVAVVDRNVDRRGTRAVAEAYLRHLYSAEGQAIAAKHFYRPREAAALAAAGARFPDLPLVTVDAEFGGWQQAQKTHFADGGSFDRLYQPGR</sequence>
<dbReference type="PROSITE" id="PS00757">
    <property type="entry name" value="PROK_SULFATE_BIND_2"/>
    <property type="match status" value="1"/>
</dbReference>
<keyword evidence="4" id="KW-0732">Signal</keyword>